<dbReference type="InterPro" id="IPR058240">
    <property type="entry name" value="rSAM_sf"/>
</dbReference>
<dbReference type="GO" id="GO:0005829">
    <property type="term" value="C:cytosol"/>
    <property type="evidence" value="ECO:0007669"/>
    <property type="project" value="TreeGrafter"/>
</dbReference>
<dbReference type="InterPro" id="IPR006158">
    <property type="entry name" value="Cobalamin-bd"/>
</dbReference>
<dbReference type="InterPro" id="IPR034466">
    <property type="entry name" value="Methyltransferase_Class_B"/>
</dbReference>
<organism evidence="8">
    <name type="scientific">hydrothermal vent metagenome</name>
    <dbReference type="NCBI Taxonomy" id="652676"/>
    <lineage>
        <taxon>unclassified sequences</taxon>
        <taxon>metagenomes</taxon>
        <taxon>ecological metagenomes</taxon>
    </lineage>
</organism>
<dbReference type="SUPFAM" id="SSF102114">
    <property type="entry name" value="Radical SAM enzymes"/>
    <property type="match status" value="1"/>
</dbReference>
<evidence type="ECO:0000256" key="5">
    <source>
        <dbReference type="ARBA" id="ARBA00023014"/>
    </source>
</evidence>
<dbReference type="PROSITE" id="PS51332">
    <property type="entry name" value="B12_BINDING"/>
    <property type="match status" value="1"/>
</dbReference>
<dbReference type="InterPro" id="IPR023969">
    <property type="entry name" value="CHP04072_B12-bd/rSAM"/>
</dbReference>
<dbReference type="InterPro" id="IPR023404">
    <property type="entry name" value="rSAM_horseshoe"/>
</dbReference>
<dbReference type="PANTHER" id="PTHR43409">
    <property type="entry name" value="ANAEROBIC MAGNESIUM-PROTOPORPHYRIN IX MONOMETHYL ESTER CYCLASE-RELATED"/>
    <property type="match status" value="1"/>
</dbReference>
<name>A0A3B1DGY4_9ZZZZ</name>
<evidence type="ECO:0000256" key="3">
    <source>
        <dbReference type="ARBA" id="ARBA00022723"/>
    </source>
</evidence>
<dbReference type="PROSITE" id="PS51918">
    <property type="entry name" value="RADICAL_SAM"/>
    <property type="match status" value="1"/>
</dbReference>
<dbReference type="SFLD" id="SFLDG01082">
    <property type="entry name" value="B12-binding_domain_containing"/>
    <property type="match status" value="1"/>
</dbReference>
<evidence type="ECO:0000313" key="8">
    <source>
        <dbReference type="EMBL" id="VAX38161.1"/>
    </source>
</evidence>
<dbReference type="GO" id="GO:0046872">
    <property type="term" value="F:metal ion binding"/>
    <property type="evidence" value="ECO:0007669"/>
    <property type="project" value="UniProtKB-KW"/>
</dbReference>
<evidence type="ECO:0000256" key="4">
    <source>
        <dbReference type="ARBA" id="ARBA00023004"/>
    </source>
</evidence>
<feature type="domain" description="Radical SAM core" evidence="7">
    <location>
        <begin position="175"/>
        <end position="401"/>
    </location>
</feature>
<dbReference type="Pfam" id="PF04055">
    <property type="entry name" value="Radical_SAM"/>
    <property type="match status" value="1"/>
</dbReference>
<dbReference type="GO" id="GO:0003824">
    <property type="term" value="F:catalytic activity"/>
    <property type="evidence" value="ECO:0007669"/>
    <property type="project" value="InterPro"/>
</dbReference>
<evidence type="ECO:0000256" key="1">
    <source>
        <dbReference type="ARBA" id="ARBA00001966"/>
    </source>
</evidence>
<dbReference type="EMBL" id="UOGJ01000151">
    <property type="protein sequence ID" value="VAX38161.1"/>
    <property type="molecule type" value="Genomic_DNA"/>
</dbReference>
<gene>
    <name evidence="8" type="ORF">MNBD_UNCLBAC01-586</name>
</gene>
<dbReference type="Pfam" id="PF02310">
    <property type="entry name" value="B12-binding"/>
    <property type="match status" value="1"/>
</dbReference>
<keyword evidence="2" id="KW-0949">S-adenosyl-L-methionine</keyword>
<dbReference type="NCBIfam" id="TIGR04072">
    <property type="entry name" value="rSAM_ladder_B12"/>
    <property type="match status" value="1"/>
</dbReference>
<dbReference type="InterPro" id="IPR007197">
    <property type="entry name" value="rSAM"/>
</dbReference>
<protein>
    <submittedName>
        <fullName evidence="8">Radical SAM domain protein</fullName>
    </submittedName>
</protein>
<comment type="cofactor">
    <cofactor evidence="1">
        <name>[4Fe-4S] cluster</name>
        <dbReference type="ChEBI" id="CHEBI:49883"/>
    </cofactor>
</comment>
<dbReference type="SFLD" id="SFLDS00029">
    <property type="entry name" value="Radical_SAM"/>
    <property type="match status" value="1"/>
</dbReference>
<accession>A0A3B1DGY4</accession>
<dbReference type="GO" id="GO:0031419">
    <property type="term" value="F:cobalamin binding"/>
    <property type="evidence" value="ECO:0007669"/>
    <property type="project" value="InterPro"/>
</dbReference>
<reference evidence="8" key="1">
    <citation type="submission" date="2018-06" db="EMBL/GenBank/DDBJ databases">
        <authorList>
            <person name="Zhirakovskaya E."/>
        </authorList>
    </citation>
    <scope>NUCLEOTIDE SEQUENCE</scope>
</reference>
<dbReference type="SFLD" id="SFLDG01123">
    <property type="entry name" value="methyltransferase_(Class_B)"/>
    <property type="match status" value="1"/>
</dbReference>
<proteinExistence type="predicted"/>
<dbReference type="Gene3D" id="3.40.50.280">
    <property type="entry name" value="Cobalamin-binding domain"/>
    <property type="match status" value="1"/>
</dbReference>
<dbReference type="InterPro" id="IPR006638">
    <property type="entry name" value="Elp3/MiaA/NifB-like_rSAM"/>
</dbReference>
<keyword evidence="4" id="KW-0408">Iron</keyword>
<dbReference type="AlphaFoldDB" id="A0A3B1DGY4"/>
<evidence type="ECO:0000259" key="7">
    <source>
        <dbReference type="PROSITE" id="PS51918"/>
    </source>
</evidence>
<evidence type="ECO:0000256" key="2">
    <source>
        <dbReference type="ARBA" id="ARBA00022691"/>
    </source>
</evidence>
<dbReference type="SMART" id="SM00729">
    <property type="entry name" value="Elp3"/>
    <property type="match status" value="1"/>
</dbReference>
<dbReference type="InterPro" id="IPR051198">
    <property type="entry name" value="BchE-like"/>
</dbReference>
<dbReference type="Gene3D" id="3.80.30.20">
    <property type="entry name" value="tm_1862 like domain"/>
    <property type="match status" value="1"/>
</dbReference>
<sequence length="456" mass="51245">MKILLISSNIANTPYTIYPLGMSMVAAALSREGYDVSQVDFLKNEKSLEHLSRDLKDAQPNIVGISIRNIDNVNLMNEQRYIDTVSNIVKMIKENSDAVIVLGGSGFSILPEVILEETGADYGIVGEGEVLMVDFVKGIEKGIYPKEKCVRSKPSLLERDIPSALYDPELMSFYLKSGNVASVQTKRGCLHHCIYCTYPILEGSEIRSRNPKEVVDDVELLRDKHNAKLIFFTDSVFNDAKGHYIKVVEEMKRRNLNTPWTAFFTPKGLNDDVVAMMKETGLQAAELGSDASTDTTLRKLGKSFRFKDIIESNDLFVKHKVSVAHYYMFGCPGENEDTVREGIENIKNLTNSVSFMFMGIRILSGTPLVKLALREGVISPDDALLEPVYYIAPKLDKEWLEKTLTEGFKGIRSCIFPADALDASLQFLHKIGYSGCVWDMLLEGKKRRKKRVRNVK</sequence>
<dbReference type="PANTHER" id="PTHR43409:SF16">
    <property type="entry name" value="SLR0320 PROTEIN"/>
    <property type="match status" value="1"/>
</dbReference>
<evidence type="ECO:0000259" key="6">
    <source>
        <dbReference type="PROSITE" id="PS51332"/>
    </source>
</evidence>
<dbReference type="GO" id="GO:0051539">
    <property type="term" value="F:4 iron, 4 sulfur cluster binding"/>
    <property type="evidence" value="ECO:0007669"/>
    <property type="project" value="UniProtKB-KW"/>
</dbReference>
<keyword evidence="5" id="KW-0411">Iron-sulfur</keyword>
<keyword evidence="3" id="KW-0479">Metal-binding</keyword>
<feature type="domain" description="B12-binding" evidence="6">
    <location>
        <begin position="5"/>
        <end position="146"/>
    </location>
</feature>